<evidence type="ECO:0000313" key="1">
    <source>
        <dbReference type="EMBL" id="GMN37331.1"/>
    </source>
</evidence>
<reference evidence="1" key="1">
    <citation type="submission" date="2023-07" db="EMBL/GenBank/DDBJ databases">
        <title>draft genome sequence of fig (Ficus carica).</title>
        <authorList>
            <person name="Takahashi T."/>
            <person name="Nishimura K."/>
        </authorList>
    </citation>
    <scope>NUCLEOTIDE SEQUENCE</scope>
</reference>
<dbReference type="EMBL" id="BTGU01000007">
    <property type="protein sequence ID" value="GMN37331.1"/>
    <property type="molecule type" value="Genomic_DNA"/>
</dbReference>
<dbReference type="AlphaFoldDB" id="A0AA88D027"/>
<gene>
    <name evidence="1" type="ORF">TIFTF001_006725</name>
</gene>
<comment type="caution">
    <text evidence="1">The sequence shown here is derived from an EMBL/GenBank/DDBJ whole genome shotgun (WGS) entry which is preliminary data.</text>
</comment>
<name>A0AA88D027_FICCA</name>
<protein>
    <recommendedName>
        <fullName evidence="3">Amidase domain-containing protein</fullName>
    </recommendedName>
</protein>
<dbReference type="Gene3D" id="3.90.1300.10">
    <property type="entry name" value="Amidase signature (AS) domain"/>
    <property type="match status" value="1"/>
</dbReference>
<dbReference type="Proteomes" id="UP001187192">
    <property type="component" value="Unassembled WGS sequence"/>
</dbReference>
<dbReference type="PANTHER" id="PTHR42678:SF34">
    <property type="entry name" value="OS04G0183300 PROTEIN"/>
    <property type="match status" value="1"/>
</dbReference>
<organism evidence="1 2">
    <name type="scientific">Ficus carica</name>
    <name type="common">Common fig</name>
    <dbReference type="NCBI Taxonomy" id="3494"/>
    <lineage>
        <taxon>Eukaryota</taxon>
        <taxon>Viridiplantae</taxon>
        <taxon>Streptophyta</taxon>
        <taxon>Embryophyta</taxon>
        <taxon>Tracheophyta</taxon>
        <taxon>Spermatophyta</taxon>
        <taxon>Magnoliopsida</taxon>
        <taxon>eudicotyledons</taxon>
        <taxon>Gunneridae</taxon>
        <taxon>Pentapetalae</taxon>
        <taxon>rosids</taxon>
        <taxon>fabids</taxon>
        <taxon>Rosales</taxon>
        <taxon>Moraceae</taxon>
        <taxon>Ficeae</taxon>
        <taxon>Ficus</taxon>
    </lineage>
</organism>
<dbReference type="Gramene" id="FCD_00025306-RA">
    <property type="protein sequence ID" value="FCD_00025306-RA:cds"/>
    <property type="gene ID" value="FCD_00025306"/>
</dbReference>
<keyword evidence="2" id="KW-1185">Reference proteome</keyword>
<dbReference type="SUPFAM" id="SSF75304">
    <property type="entry name" value="Amidase signature (AS) enzymes"/>
    <property type="match status" value="1"/>
</dbReference>
<accession>A0AA88D027</accession>
<dbReference type="PANTHER" id="PTHR42678">
    <property type="entry name" value="AMIDASE"/>
    <property type="match status" value="1"/>
</dbReference>
<evidence type="ECO:0008006" key="3">
    <source>
        <dbReference type="Google" id="ProtNLM"/>
    </source>
</evidence>
<evidence type="ECO:0000313" key="2">
    <source>
        <dbReference type="Proteomes" id="UP001187192"/>
    </source>
</evidence>
<sequence length="120" mass="13151">MTRLTRIQEMTQKIWPRPISCSTSHEWRWQAGEGGGSKHGKTDKGRLQEVDVGEQARCLATHVLAIGGFPAISVPAGYDEGRVPFGITFGGLKGSEPELIQIAHGFEQATKVRKPPKFLP</sequence>
<dbReference type="InterPro" id="IPR036928">
    <property type="entry name" value="AS_sf"/>
</dbReference>
<dbReference type="Gramene" id="FCD_00025774-RA">
    <property type="protein sequence ID" value="FCD_00025774-RA:cds"/>
    <property type="gene ID" value="FCD_00025774"/>
</dbReference>
<proteinExistence type="predicted"/>